<evidence type="ECO:0000313" key="2">
    <source>
        <dbReference type="EMBL" id="PKA45931.1"/>
    </source>
</evidence>
<keyword evidence="1" id="KW-1133">Transmembrane helix</keyword>
<gene>
    <name evidence="2" type="ORF">AXF42_Ash016958</name>
</gene>
<dbReference type="AlphaFoldDB" id="A0A2H9ZRL3"/>
<dbReference type="EMBL" id="KZ454678">
    <property type="protein sequence ID" value="PKA45931.1"/>
    <property type="molecule type" value="Genomic_DNA"/>
</dbReference>
<evidence type="ECO:0000256" key="1">
    <source>
        <dbReference type="SAM" id="Phobius"/>
    </source>
</evidence>
<keyword evidence="1" id="KW-0812">Transmembrane</keyword>
<protein>
    <submittedName>
        <fullName evidence="2">Uncharacterized protein</fullName>
    </submittedName>
</protein>
<proteinExistence type="predicted"/>
<evidence type="ECO:0000313" key="3">
    <source>
        <dbReference type="Proteomes" id="UP000236161"/>
    </source>
</evidence>
<feature type="transmembrane region" description="Helical" evidence="1">
    <location>
        <begin position="37"/>
        <end position="58"/>
    </location>
</feature>
<reference evidence="2 3" key="1">
    <citation type="journal article" date="2017" name="Nature">
        <title>The Apostasia genome and the evolution of orchids.</title>
        <authorList>
            <person name="Zhang G.Q."/>
            <person name="Liu K.W."/>
            <person name="Li Z."/>
            <person name="Lohaus R."/>
            <person name="Hsiao Y.Y."/>
            <person name="Niu S.C."/>
            <person name="Wang J.Y."/>
            <person name="Lin Y.C."/>
            <person name="Xu Q."/>
            <person name="Chen L.J."/>
            <person name="Yoshida K."/>
            <person name="Fujiwara S."/>
            <person name="Wang Z.W."/>
            <person name="Zhang Y.Q."/>
            <person name="Mitsuda N."/>
            <person name="Wang M."/>
            <person name="Liu G.H."/>
            <person name="Pecoraro L."/>
            <person name="Huang H.X."/>
            <person name="Xiao X.J."/>
            <person name="Lin M."/>
            <person name="Wu X.Y."/>
            <person name="Wu W.L."/>
            <person name="Chen Y.Y."/>
            <person name="Chang S.B."/>
            <person name="Sakamoto S."/>
            <person name="Ohme-Takagi M."/>
            <person name="Yagi M."/>
            <person name="Zeng S.J."/>
            <person name="Shen C.Y."/>
            <person name="Yeh C.M."/>
            <person name="Luo Y.B."/>
            <person name="Tsai W.C."/>
            <person name="Van de Peer Y."/>
            <person name="Liu Z.J."/>
        </authorList>
    </citation>
    <scope>NUCLEOTIDE SEQUENCE [LARGE SCALE GENOMIC DNA]</scope>
    <source>
        <strain evidence="3">cv. Shenzhen</strain>
        <tissue evidence="2">Stem</tissue>
    </source>
</reference>
<dbReference type="Proteomes" id="UP000236161">
    <property type="component" value="Unassembled WGS sequence"/>
</dbReference>
<keyword evidence="3" id="KW-1185">Reference proteome</keyword>
<name>A0A2H9ZRL3_9ASPA</name>
<sequence length="207" mass="22739">MIDGFYGLILGSLYFYLSKAFPWWTKLEMSDSKLQPGFLLLILTFLHVIWGLVSYIPFSCGYFGSVLVEASLTERFALVDETWHVEFYVATCAAALVPAIAAPRSSSAVSSSAKKISSRESPAVSSIIPFKFSIPGPICSCLIHCLHINMAFSIWQRFLLPSSSNCSRETLNFSALIAVSCPRILAMASTISNTNISSLYPDLLQCP</sequence>
<organism evidence="2 3">
    <name type="scientific">Apostasia shenzhenica</name>
    <dbReference type="NCBI Taxonomy" id="1088818"/>
    <lineage>
        <taxon>Eukaryota</taxon>
        <taxon>Viridiplantae</taxon>
        <taxon>Streptophyta</taxon>
        <taxon>Embryophyta</taxon>
        <taxon>Tracheophyta</taxon>
        <taxon>Spermatophyta</taxon>
        <taxon>Magnoliopsida</taxon>
        <taxon>Liliopsida</taxon>
        <taxon>Asparagales</taxon>
        <taxon>Orchidaceae</taxon>
        <taxon>Apostasioideae</taxon>
        <taxon>Apostasia</taxon>
    </lineage>
</organism>
<accession>A0A2H9ZRL3</accession>
<feature type="transmembrane region" description="Helical" evidence="1">
    <location>
        <begin position="6"/>
        <end position="25"/>
    </location>
</feature>
<keyword evidence="1" id="KW-0472">Membrane</keyword>